<dbReference type="Pfam" id="PF02604">
    <property type="entry name" value="PhdYeFM_antitox"/>
    <property type="match status" value="1"/>
</dbReference>
<comment type="similarity">
    <text evidence="1 2">Belongs to the phD/YefM antitoxin family.</text>
</comment>
<gene>
    <name evidence="3" type="ORF">UU14_C0011G0021</name>
</gene>
<comment type="function">
    <text evidence="2">Antitoxin component of a type II toxin-antitoxin (TA) system.</text>
</comment>
<reference evidence="3 4" key="1">
    <citation type="journal article" date="2015" name="Nature">
        <title>rRNA introns, odd ribosomes, and small enigmatic genomes across a large radiation of phyla.</title>
        <authorList>
            <person name="Brown C.T."/>
            <person name="Hug L.A."/>
            <person name="Thomas B.C."/>
            <person name="Sharon I."/>
            <person name="Castelle C.J."/>
            <person name="Singh A."/>
            <person name="Wilkins M.J."/>
            <person name="Williams K.H."/>
            <person name="Banfield J.F."/>
        </authorList>
    </citation>
    <scope>NUCLEOTIDE SEQUENCE [LARGE SCALE GENOMIC DNA]</scope>
</reference>
<evidence type="ECO:0000256" key="1">
    <source>
        <dbReference type="ARBA" id="ARBA00009981"/>
    </source>
</evidence>
<dbReference type="EMBL" id="LBZM01000011">
    <property type="protein sequence ID" value="KKR72131.1"/>
    <property type="molecule type" value="Genomic_DNA"/>
</dbReference>
<protein>
    <recommendedName>
        <fullName evidence="2">Antitoxin</fullName>
    </recommendedName>
</protein>
<dbReference type="SUPFAM" id="SSF143120">
    <property type="entry name" value="YefM-like"/>
    <property type="match status" value="1"/>
</dbReference>
<proteinExistence type="inferred from homology"/>
<evidence type="ECO:0000313" key="3">
    <source>
        <dbReference type="EMBL" id="KKR72131.1"/>
    </source>
</evidence>
<dbReference type="InterPro" id="IPR036165">
    <property type="entry name" value="YefM-like_sf"/>
</dbReference>
<evidence type="ECO:0000256" key="2">
    <source>
        <dbReference type="RuleBase" id="RU362080"/>
    </source>
</evidence>
<dbReference type="Proteomes" id="UP000034664">
    <property type="component" value="Unassembled WGS sequence"/>
</dbReference>
<evidence type="ECO:0000313" key="4">
    <source>
        <dbReference type="Proteomes" id="UP000034664"/>
    </source>
</evidence>
<name>A0A0G0TBF5_9BACT</name>
<sequence length="95" mass="11209">MKQIQIISTKELRDNLSEILEQVAIGGKEFIVKKFGKEKVKISPIKKEQKVLNKKKSIGKLPGFGMWKDREDMKDPSEWVRNLRVRESFRIHDKE</sequence>
<organism evidence="3 4">
    <name type="scientific">Candidatus Roizmanbacteria bacterium GW2011_GWB1_40_7</name>
    <dbReference type="NCBI Taxonomy" id="1618482"/>
    <lineage>
        <taxon>Bacteria</taxon>
        <taxon>Candidatus Roizmaniibacteriota</taxon>
    </lineage>
</organism>
<accession>A0A0G0TBF5</accession>
<comment type="caution">
    <text evidence="3">The sequence shown here is derived from an EMBL/GenBank/DDBJ whole genome shotgun (WGS) entry which is preliminary data.</text>
</comment>
<dbReference type="InterPro" id="IPR006442">
    <property type="entry name" value="Antitoxin_Phd/YefM"/>
</dbReference>
<dbReference type="AlphaFoldDB" id="A0A0G0TBF5"/>